<feature type="transmembrane region" description="Helical" evidence="1">
    <location>
        <begin position="45"/>
        <end position="67"/>
    </location>
</feature>
<keyword evidence="1" id="KW-1133">Transmembrane helix</keyword>
<protein>
    <submittedName>
        <fullName evidence="2">Uncharacterized protein</fullName>
    </submittedName>
</protein>
<organism evidence="2 3">
    <name type="scientific">Clavibacter michiganensis subsp. insidiosus</name>
    <dbReference type="NCBI Taxonomy" id="33014"/>
    <lineage>
        <taxon>Bacteria</taxon>
        <taxon>Bacillati</taxon>
        <taxon>Actinomycetota</taxon>
        <taxon>Actinomycetes</taxon>
        <taxon>Micrococcales</taxon>
        <taxon>Microbacteriaceae</taxon>
        <taxon>Clavibacter</taxon>
    </lineage>
</organism>
<gene>
    <name evidence="2" type="ORF">DZF93_01465</name>
</gene>
<evidence type="ECO:0000313" key="2">
    <source>
        <dbReference type="EMBL" id="RIJ44792.1"/>
    </source>
</evidence>
<evidence type="ECO:0000256" key="1">
    <source>
        <dbReference type="SAM" id="Phobius"/>
    </source>
</evidence>
<accession>A0A399SQV1</accession>
<sequence>MMPEPRSGDALSPLLIVAGILVVGGIATAIYGWSGRTIEGGRAGGIPVVVVGVGAIIAGVCLAVTVLRSGRKRD</sequence>
<keyword evidence="1" id="KW-0812">Transmembrane</keyword>
<name>A0A399SQV1_9MICO</name>
<dbReference type="EMBL" id="QWEA01000019">
    <property type="protein sequence ID" value="RIJ44792.1"/>
    <property type="molecule type" value="Genomic_DNA"/>
</dbReference>
<evidence type="ECO:0000313" key="3">
    <source>
        <dbReference type="Proteomes" id="UP000266634"/>
    </source>
</evidence>
<feature type="transmembrane region" description="Helical" evidence="1">
    <location>
        <begin position="12"/>
        <end position="33"/>
    </location>
</feature>
<comment type="caution">
    <text evidence="2">The sequence shown here is derived from an EMBL/GenBank/DDBJ whole genome shotgun (WGS) entry which is preliminary data.</text>
</comment>
<proteinExistence type="predicted"/>
<dbReference type="Proteomes" id="UP000266634">
    <property type="component" value="Unassembled WGS sequence"/>
</dbReference>
<dbReference type="AlphaFoldDB" id="A0A399SQV1"/>
<keyword evidence="1" id="KW-0472">Membrane</keyword>
<reference evidence="2 3" key="1">
    <citation type="submission" date="2018-08" db="EMBL/GenBank/DDBJ databases">
        <title>Genome Sequence of Clavibacter michiganensis Subspecies type strains, and the Atypical Peach-Colored Strains Isolated from Tomato.</title>
        <authorList>
            <person name="Osdaghi E."/>
            <person name="Portier P."/>
            <person name="Briand M."/>
            <person name="Jacques M.-A."/>
        </authorList>
    </citation>
    <scope>NUCLEOTIDE SEQUENCE [LARGE SCALE GENOMIC DNA]</scope>
    <source>
        <strain evidence="2 3">CFBP 6488</strain>
    </source>
</reference>